<protein>
    <submittedName>
        <fullName evidence="9">TonB-linked outer membrane protein, SusC/RagA family</fullName>
    </submittedName>
</protein>
<dbReference type="InterPro" id="IPR036942">
    <property type="entry name" value="Beta-barrel_TonB_sf"/>
</dbReference>
<comment type="subcellular location">
    <subcellularLocation>
        <location evidence="1 7">Cell outer membrane</location>
        <topology evidence="1 7">Multi-pass membrane protein</topology>
    </subcellularLocation>
</comment>
<dbReference type="InterPro" id="IPR023996">
    <property type="entry name" value="TonB-dep_OMP_SusC/RagA"/>
</dbReference>
<accession>A0A1T5AUL7</accession>
<dbReference type="InterPro" id="IPR037066">
    <property type="entry name" value="Plug_dom_sf"/>
</dbReference>
<dbReference type="PROSITE" id="PS52016">
    <property type="entry name" value="TONB_DEPENDENT_REC_3"/>
    <property type="match status" value="1"/>
</dbReference>
<keyword evidence="10" id="KW-1185">Reference proteome</keyword>
<keyword evidence="6 7" id="KW-0998">Cell outer membrane</keyword>
<dbReference type="EMBL" id="FUZF01000001">
    <property type="protein sequence ID" value="SKB38682.1"/>
    <property type="molecule type" value="Genomic_DNA"/>
</dbReference>
<evidence type="ECO:0000256" key="4">
    <source>
        <dbReference type="ARBA" id="ARBA00022692"/>
    </source>
</evidence>
<dbReference type="OrthoDB" id="1094723at2"/>
<evidence type="ECO:0000313" key="10">
    <source>
        <dbReference type="Proteomes" id="UP000190150"/>
    </source>
</evidence>
<dbReference type="InterPro" id="IPR012910">
    <property type="entry name" value="Plug_dom"/>
</dbReference>
<dbReference type="Gene3D" id="2.60.40.1120">
    <property type="entry name" value="Carboxypeptidase-like, regulatory domain"/>
    <property type="match status" value="1"/>
</dbReference>
<feature type="domain" description="TonB-dependent receptor plug" evidence="8">
    <location>
        <begin position="241"/>
        <end position="362"/>
    </location>
</feature>
<evidence type="ECO:0000256" key="3">
    <source>
        <dbReference type="ARBA" id="ARBA00022452"/>
    </source>
</evidence>
<keyword evidence="5 7" id="KW-0472">Membrane</keyword>
<dbReference type="InterPro" id="IPR039426">
    <property type="entry name" value="TonB-dep_rcpt-like"/>
</dbReference>
<evidence type="ECO:0000256" key="7">
    <source>
        <dbReference type="PROSITE-ProRule" id="PRU01360"/>
    </source>
</evidence>
<evidence type="ECO:0000256" key="5">
    <source>
        <dbReference type="ARBA" id="ARBA00023136"/>
    </source>
</evidence>
<sequence length="1141" mass="126912">MKKTNHLPRGGSSKMGIMKISLFLIIAGLFQIQASSYSQTITLSGKRVKLQDVLQEVEKQTGYVVFGDRALLHKSAPVMVAAKNTPLKDFLNQVFQQQSLDYEIRHNTIVLLNKKPTTNSKTSVAVQEGITITGRIHNENGSPLSNVNIKVRKSNQQGVTDANGVFMLIDLEKDAVINVSSLGYQTMNIPVNELITLKSNESKSIGKGAIQKHEQHYIIQLANEEMAVDEVVVTGIVERKKESFTGATNSFTGQELLQVGNVNVIQSLKTLDPSFLVVENAMFGSDPNRLSNIEIRGRSSFTSADLETTYGTNPNLPLFVLDGFESDLRTITDISIHRIARITLLKDAASTALYGSRAANGVVVVETKQPTLGRIEISYSSDLLVNSPFLNDYNLMNAAEKLEFERLSGQFNSSGFLNSAMLTEADYYSRLAEVKSGVDTYWLSEPLRTGFTHGHNVNFTGGSNELRFNAGLSYKQDQGVMKGSNRDTYRGSLSLTYRKNKININNQLFISGFNAQESPYGAFSNFSLAVPYYQKRNAIGEIPRYLNLFQDSKLAQGRGVDSIPNPLYLAQIGNRNDTKSFGFTNNLQANYDFTPSLRLSGSLSLTKGTQENILFKPAENPEYDQKIAEEKGLYRNGRTDNNAYQGSLMLTYAKVFGERHSLTTNLRAEIQENKYNTVGFSATGFSSLSNGNPNVSSGYLPYSRPNGTVLISRRNNILASVNYMLDSKYLFDFSYRYDGSTAFGAAKRYSPFWSTGLGWNLHKEQALADMGSLDLLKIRGSIGYTGNQQFGQVLSVNVYQQLAGQTIFGEMSDLLALGNPNLEWQRTQNLSLGVDYGIWDSRLNGYFNWYRNHSSPLVVPIAQAPSSGVKEYFENAGELTYQGIEAKANFGLIYRPEDRIVWNISMTLAHNKGTYSGFGGKLNNLNEAQREANSYTRYFDGNSPENIWAVKSAGIDPLTGKEVFIKKDGNQTFEYSALDEVVMGSTRPVLEGVTGTNVTFKGFTAGIYLRYSWKSDLLNTALYNKVENLSASDIRMNNLDKRALYGRWKEPGDIAAFKSISDNSFTPISSRFIQKQSFLAGESLNVSYRFLNQNWLKSAGLQSLIISGYSNDIFRWSTVKNERGLEYPFASSFSLNINATF</sequence>
<dbReference type="SUPFAM" id="SSF49464">
    <property type="entry name" value="Carboxypeptidase regulatory domain-like"/>
    <property type="match status" value="1"/>
</dbReference>
<dbReference type="AlphaFoldDB" id="A0A1T5AUL7"/>
<reference evidence="10" key="1">
    <citation type="submission" date="2017-02" db="EMBL/GenBank/DDBJ databases">
        <authorList>
            <person name="Varghese N."/>
            <person name="Submissions S."/>
        </authorList>
    </citation>
    <scope>NUCLEOTIDE SEQUENCE [LARGE SCALE GENOMIC DNA]</scope>
    <source>
        <strain evidence="10">DSM 24091</strain>
    </source>
</reference>
<dbReference type="RefSeq" id="WP_079640548.1">
    <property type="nucleotide sequence ID" value="NZ_FUZF01000001.1"/>
</dbReference>
<keyword evidence="2 7" id="KW-0813">Transport</keyword>
<dbReference type="Gene3D" id="2.170.130.10">
    <property type="entry name" value="TonB-dependent receptor, plug domain"/>
    <property type="match status" value="1"/>
</dbReference>
<name>A0A1T5AUL7_9SPHI</name>
<dbReference type="SUPFAM" id="SSF56935">
    <property type="entry name" value="Porins"/>
    <property type="match status" value="1"/>
</dbReference>
<evidence type="ECO:0000256" key="1">
    <source>
        <dbReference type="ARBA" id="ARBA00004571"/>
    </source>
</evidence>
<evidence type="ECO:0000256" key="2">
    <source>
        <dbReference type="ARBA" id="ARBA00022448"/>
    </source>
</evidence>
<gene>
    <name evidence="9" type="ORF">SAMN05660841_00189</name>
</gene>
<organism evidence="9 10">
    <name type="scientific">Sphingobacterium nematocida</name>
    <dbReference type="NCBI Taxonomy" id="1513896"/>
    <lineage>
        <taxon>Bacteria</taxon>
        <taxon>Pseudomonadati</taxon>
        <taxon>Bacteroidota</taxon>
        <taxon>Sphingobacteriia</taxon>
        <taxon>Sphingobacteriales</taxon>
        <taxon>Sphingobacteriaceae</taxon>
        <taxon>Sphingobacterium</taxon>
    </lineage>
</organism>
<dbReference type="Pfam" id="PF13715">
    <property type="entry name" value="CarbopepD_reg_2"/>
    <property type="match status" value="1"/>
</dbReference>
<evidence type="ECO:0000313" key="9">
    <source>
        <dbReference type="EMBL" id="SKB38682.1"/>
    </source>
</evidence>
<keyword evidence="4 7" id="KW-0812">Transmembrane</keyword>
<dbReference type="InterPro" id="IPR008969">
    <property type="entry name" value="CarboxyPept-like_regulatory"/>
</dbReference>
<dbReference type="NCBIfam" id="TIGR04056">
    <property type="entry name" value="OMP_RagA_SusC"/>
    <property type="match status" value="1"/>
</dbReference>
<dbReference type="STRING" id="1513896.SAMN05660841_00189"/>
<dbReference type="GO" id="GO:0009279">
    <property type="term" value="C:cell outer membrane"/>
    <property type="evidence" value="ECO:0007669"/>
    <property type="project" value="UniProtKB-SubCell"/>
</dbReference>
<dbReference type="Gene3D" id="2.40.170.20">
    <property type="entry name" value="TonB-dependent receptor, beta-barrel domain"/>
    <property type="match status" value="1"/>
</dbReference>
<evidence type="ECO:0000256" key="6">
    <source>
        <dbReference type="ARBA" id="ARBA00023237"/>
    </source>
</evidence>
<evidence type="ECO:0000259" key="8">
    <source>
        <dbReference type="Pfam" id="PF07715"/>
    </source>
</evidence>
<comment type="similarity">
    <text evidence="7">Belongs to the TonB-dependent receptor family.</text>
</comment>
<dbReference type="Proteomes" id="UP000190150">
    <property type="component" value="Unassembled WGS sequence"/>
</dbReference>
<keyword evidence="3 7" id="KW-1134">Transmembrane beta strand</keyword>
<dbReference type="NCBIfam" id="TIGR04057">
    <property type="entry name" value="SusC_RagA_signa"/>
    <property type="match status" value="1"/>
</dbReference>
<dbReference type="Pfam" id="PF07715">
    <property type="entry name" value="Plug"/>
    <property type="match status" value="1"/>
</dbReference>
<dbReference type="InterPro" id="IPR023997">
    <property type="entry name" value="TonB-dep_OMP_SusC/RagA_CS"/>
</dbReference>
<proteinExistence type="inferred from homology"/>